<dbReference type="Proteomes" id="UP000286268">
    <property type="component" value="Chromosome"/>
</dbReference>
<feature type="transmembrane region" description="Helical" evidence="6">
    <location>
        <begin position="111"/>
        <end position="134"/>
    </location>
</feature>
<protein>
    <submittedName>
        <fullName evidence="7">Flippase</fullName>
    </submittedName>
</protein>
<keyword evidence="3 6" id="KW-0812">Transmembrane</keyword>
<feature type="transmembrane region" description="Helical" evidence="6">
    <location>
        <begin position="41"/>
        <end position="62"/>
    </location>
</feature>
<evidence type="ECO:0000256" key="4">
    <source>
        <dbReference type="ARBA" id="ARBA00022989"/>
    </source>
</evidence>
<proteinExistence type="predicted"/>
<feature type="transmembrane region" description="Helical" evidence="6">
    <location>
        <begin position="141"/>
        <end position="159"/>
    </location>
</feature>
<reference evidence="7 8" key="1">
    <citation type="submission" date="2018-01" db="EMBL/GenBank/DDBJ databases">
        <title>Genome Sequencing and Assembly of Anaerobacter polyendosporus strain CT4.</title>
        <authorList>
            <person name="Tachaapaikoon C."/>
            <person name="Sutheeworapong S."/>
            <person name="Jenjaroenpun P."/>
            <person name="Wongsurawat T."/>
            <person name="Nookeaw I."/>
            <person name="Cheawchanlertfa P."/>
            <person name="Kosugi A."/>
            <person name="Cheevadhanarak S."/>
            <person name="Ratanakhanokchai K."/>
        </authorList>
    </citation>
    <scope>NUCLEOTIDE SEQUENCE [LARGE SCALE GENOMIC DNA]</scope>
    <source>
        <strain evidence="7 8">CT4</strain>
    </source>
</reference>
<evidence type="ECO:0000256" key="2">
    <source>
        <dbReference type="ARBA" id="ARBA00022475"/>
    </source>
</evidence>
<dbReference type="RefSeq" id="WP_128215474.1">
    <property type="nucleotide sequence ID" value="NZ_CP025746.1"/>
</dbReference>
<feature type="transmembrane region" description="Helical" evidence="6">
    <location>
        <begin position="247"/>
        <end position="266"/>
    </location>
</feature>
<organism evidence="7 8">
    <name type="scientific">Clostridium manihotivorum</name>
    <dbReference type="NCBI Taxonomy" id="2320868"/>
    <lineage>
        <taxon>Bacteria</taxon>
        <taxon>Bacillati</taxon>
        <taxon>Bacillota</taxon>
        <taxon>Clostridia</taxon>
        <taxon>Eubacteriales</taxon>
        <taxon>Clostridiaceae</taxon>
        <taxon>Clostridium</taxon>
    </lineage>
</organism>
<feature type="transmembrane region" description="Helical" evidence="6">
    <location>
        <begin position="436"/>
        <end position="458"/>
    </location>
</feature>
<keyword evidence="8" id="KW-1185">Reference proteome</keyword>
<feature type="transmembrane region" description="Helical" evidence="6">
    <location>
        <begin position="7"/>
        <end position="29"/>
    </location>
</feature>
<feature type="transmembrane region" description="Helical" evidence="6">
    <location>
        <begin position="165"/>
        <end position="185"/>
    </location>
</feature>
<dbReference type="InterPro" id="IPR050833">
    <property type="entry name" value="Poly_Biosynth_Transport"/>
</dbReference>
<feature type="transmembrane region" description="Helical" evidence="6">
    <location>
        <begin position="278"/>
        <end position="303"/>
    </location>
</feature>
<dbReference type="EMBL" id="CP025746">
    <property type="protein sequence ID" value="QAA34762.1"/>
    <property type="molecule type" value="Genomic_DNA"/>
</dbReference>
<accession>A0A3R5TJ88</accession>
<keyword evidence="4 6" id="KW-1133">Transmembrane helix</keyword>
<evidence type="ECO:0000256" key="1">
    <source>
        <dbReference type="ARBA" id="ARBA00004651"/>
    </source>
</evidence>
<feature type="transmembrane region" description="Helical" evidence="6">
    <location>
        <begin position="378"/>
        <end position="400"/>
    </location>
</feature>
<dbReference type="OrthoDB" id="9815702at2"/>
<feature type="transmembrane region" description="Helical" evidence="6">
    <location>
        <begin position="412"/>
        <end position="430"/>
    </location>
</feature>
<keyword evidence="5 6" id="KW-0472">Membrane</keyword>
<evidence type="ECO:0000256" key="3">
    <source>
        <dbReference type="ARBA" id="ARBA00022692"/>
    </source>
</evidence>
<feature type="transmembrane region" description="Helical" evidence="6">
    <location>
        <begin position="323"/>
        <end position="345"/>
    </location>
</feature>
<dbReference type="Pfam" id="PF01943">
    <property type="entry name" value="Polysacc_synt"/>
    <property type="match status" value="1"/>
</dbReference>
<evidence type="ECO:0000256" key="6">
    <source>
        <dbReference type="SAM" id="Phobius"/>
    </source>
</evidence>
<evidence type="ECO:0000313" key="7">
    <source>
        <dbReference type="EMBL" id="QAA34762.1"/>
    </source>
</evidence>
<dbReference type="AlphaFoldDB" id="A0A3R5TJ88"/>
<name>A0A3R5TJ88_9CLOT</name>
<dbReference type="PANTHER" id="PTHR30250:SF11">
    <property type="entry name" value="O-ANTIGEN TRANSPORTER-RELATED"/>
    <property type="match status" value="1"/>
</dbReference>
<keyword evidence="2" id="KW-1003">Cell membrane</keyword>
<evidence type="ECO:0000256" key="5">
    <source>
        <dbReference type="ARBA" id="ARBA00023136"/>
    </source>
</evidence>
<dbReference type="CDD" id="cd13128">
    <property type="entry name" value="MATE_Wzx_like"/>
    <property type="match status" value="1"/>
</dbReference>
<dbReference type="InterPro" id="IPR002797">
    <property type="entry name" value="Polysacc_synth"/>
</dbReference>
<sequence length="477" mass="53600">MEIAKNYIYNMLYQIVTLIIPLITVPYVSRVLGKEGVGTNSYTLSIVQYFVLFGMMGITLYGNRVIATVRENKKKLSEDFFSIYCLQLFMCTLASIGYIVFTIYFVEEDRYIYLIQSLYLIAAAVDISWLFMGLEQFKKTVTRNTIIKIIGLVLVFVFVKKSSDLWIYVLILGSTAILGQAIMWFYLKSTVSLVKINIKMIRSHFIPCLSLFIPQIAIQIYVLLNKTMIGSIATKGDVGIYENSDKIVKMTLAIVTSLGTVMLPRISNTFAKGNLKKVSYYIIQSLNFVSLLSIAIMFGLAGIAKEFVPWFFGKEFLQCTNNIIIISPIVFFIAWSNVLGIQYLVPTGKNKAFTLSVTFGAIVNIILNVFFIRLYKSFGASISTVISEAVVTTVQVIIIRKEVNIFKTLSEIIKYFISGVIMFVAIRIIGNKLGSGMVTTIVQIIAGSFVYITCIISLKSKLISRLFVIIKDKTDVA</sequence>
<feature type="transmembrane region" description="Helical" evidence="6">
    <location>
        <begin position="352"/>
        <end position="372"/>
    </location>
</feature>
<dbReference type="PANTHER" id="PTHR30250">
    <property type="entry name" value="PST FAMILY PREDICTED COLANIC ACID TRANSPORTER"/>
    <property type="match status" value="1"/>
</dbReference>
<dbReference type="GO" id="GO:0005886">
    <property type="term" value="C:plasma membrane"/>
    <property type="evidence" value="ECO:0007669"/>
    <property type="project" value="UniProtKB-SubCell"/>
</dbReference>
<gene>
    <name evidence="7" type="ORF">C1I91_25730</name>
</gene>
<feature type="transmembrane region" description="Helical" evidence="6">
    <location>
        <begin position="205"/>
        <end position="224"/>
    </location>
</feature>
<dbReference type="KEGG" id="cmah:C1I91_25730"/>
<comment type="subcellular location">
    <subcellularLocation>
        <location evidence="1">Cell membrane</location>
        <topology evidence="1">Multi-pass membrane protein</topology>
    </subcellularLocation>
</comment>
<evidence type="ECO:0000313" key="8">
    <source>
        <dbReference type="Proteomes" id="UP000286268"/>
    </source>
</evidence>
<feature type="transmembrane region" description="Helical" evidence="6">
    <location>
        <begin position="83"/>
        <end position="105"/>
    </location>
</feature>